<dbReference type="GO" id="GO:0005975">
    <property type="term" value="P:carbohydrate metabolic process"/>
    <property type="evidence" value="ECO:0007669"/>
    <property type="project" value="InterPro"/>
</dbReference>
<dbReference type="GO" id="GO:0005886">
    <property type="term" value="C:plasma membrane"/>
    <property type="evidence" value="ECO:0007669"/>
    <property type="project" value="TreeGrafter"/>
</dbReference>
<feature type="non-terminal residue" evidence="2">
    <location>
        <position position="500"/>
    </location>
</feature>
<proteinExistence type="predicted"/>
<dbReference type="Gene3D" id="3.20.20.70">
    <property type="entry name" value="Aldolase class I"/>
    <property type="match status" value="1"/>
</dbReference>
<evidence type="ECO:0000256" key="1">
    <source>
        <dbReference type="ARBA" id="ARBA00005007"/>
    </source>
</evidence>
<organism evidence="2">
    <name type="scientific">marine sediment metagenome</name>
    <dbReference type="NCBI Taxonomy" id="412755"/>
    <lineage>
        <taxon>unclassified sequences</taxon>
        <taxon>metagenomes</taxon>
        <taxon>ecological metagenomes</taxon>
    </lineage>
</organism>
<dbReference type="AlphaFoldDB" id="A0A0F9DF64"/>
<evidence type="ECO:0000313" key="2">
    <source>
        <dbReference type="EMBL" id="KKL16441.1"/>
    </source>
</evidence>
<dbReference type="InterPro" id="IPR050303">
    <property type="entry name" value="GatZ_KbaZ_carbometab"/>
</dbReference>
<dbReference type="SUPFAM" id="SSF51569">
    <property type="entry name" value="Aldolase"/>
    <property type="match status" value="1"/>
</dbReference>
<comment type="pathway">
    <text evidence="1">Carbohydrate metabolism.</text>
</comment>
<name>A0A0F9DF64_9ZZZZ</name>
<dbReference type="EMBL" id="LAZR01039661">
    <property type="protein sequence ID" value="KKL16441.1"/>
    <property type="molecule type" value="Genomic_DNA"/>
</dbReference>
<protein>
    <recommendedName>
        <fullName evidence="3">Tagatose-6-phosphate kinase</fullName>
    </recommendedName>
</protein>
<sequence length="500" mass="56182">TANQVNQFGGYTGMLPADFMAFIEQLATKQEFAVDKLILGGDHLGPVCWCDEDAEPAMQKAEQLIASYVGAGFKKIHLDTSMRCADDELILADETVATRAAQLCAVAEKTALARFGHSDLVYVVGTEVPPPGGADEHIDTLAVTETEHVASTLALHHEAFLQLGLSAAWQRVVGLVVQPGVEFDNTQVFDYDSSKAQQLKQYIKTVDGIAFEAHSTDYQTAIAYQQLVNDHFAILKVGPELTFALREVLFALSHIEDALLDTEQCSHLRTVIDADMQQFPKNWQRFYQVDKSVQQLYRRFSFSDRIRYYWGQQGNQAARDDLFSNLQKSGDITFTPSSEEINNQIFQNLSMMDHVQDYYGIYQFESIINENSLQINTGLTILTNETSFYYMRPYVDGILDQKHDWEKFLLQSDGILIYKDLAEKYGLKSGDLITITISTLSLSLSAPILSIYYAGIRPLYTGIIITESLVKKQLIIEGLDSSSFEKALNNNTWSESSYFN</sequence>
<dbReference type="GO" id="GO:0009401">
    <property type="term" value="P:phosphoenolpyruvate-dependent sugar phosphotransferase system"/>
    <property type="evidence" value="ECO:0007669"/>
    <property type="project" value="TreeGrafter"/>
</dbReference>
<dbReference type="InterPro" id="IPR012062">
    <property type="entry name" value="GatZ/KbaZ-like"/>
</dbReference>
<dbReference type="PANTHER" id="PTHR32502:SF2">
    <property type="entry name" value="D-TAGATOSE-1,6-BISPHOSPHATE ALDOLASE SUBUNIT KBAZ"/>
    <property type="match status" value="1"/>
</dbReference>
<comment type="caution">
    <text evidence="2">The sequence shown here is derived from an EMBL/GenBank/DDBJ whole genome shotgun (WGS) entry which is preliminary data.</text>
</comment>
<evidence type="ECO:0008006" key="3">
    <source>
        <dbReference type="Google" id="ProtNLM"/>
    </source>
</evidence>
<gene>
    <name evidence="2" type="ORF">LCGC14_2495560</name>
</gene>
<dbReference type="InterPro" id="IPR013785">
    <property type="entry name" value="Aldolase_TIM"/>
</dbReference>
<accession>A0A0F9DF64</accession>
<dbReference type="Gene3D" id="1.10.400.20">
    <property type="entry name" value="putative tagatose 6-phosphate kinase domain like"/>
    <property type="match status" value="1"/>
</dbReference>
<reference evidence="2" key="1">
    <citation type="journal article" date="2015" name="Nature">
        <title>Complex archaea that bridge the gap between prokaryotes and eukaryotes.</title>
        <authorList>
            <person name="Spang A."/>
            <person name="Saw J.H."/>
            <person name="Jorgensen S.L."/>
            <person name="Zaremba-Niedzwiedzka K."/>
            <person name="Martijn J."/>
            <person name="Lind A.E."/>
            <person name="van Eijk R."/>
            <person name="Schleper C."/>
            <person name="Guy L."/>
            <person name="Ettema T.J."/>
        </authorList>
    </citation>
    <scope>NUCLEOTIDE SEQUENCE</scope>
</reference>
<feature type="non-terminal residue" evidence="2">
    <location>
        <position position="1"/>
    </location>
</feature>
<dbReference type="Pfam" id="PF08013">
    <property type="entry name" value="GatZ_KbaZ-like"/>
    <property type="match status" value="1"/>
</dbReference>
<dbReference type="PANTHER" id="PTHR32502">
    <property type="entry name" value="N-ACETYLGALACTOSAMINE PERMEASE II COMPONENT-RELATED"/>
    <property type="match status" value="1"/>
</dbReference>